<name>A0A0B2C329_9SPHN</name>
<proteinExistence type="predicted"/>
<accession>A0A0B2C329</accession>
<dbReference type="OrthoDB" id="5526106at2"/>
<comment type="caution">
    <text evidence="4">The sequence shown here is derived from an EMBL/GenBank/DDBJ whole genome shotgun (WGS) entry which is preliminary data.</text>
</comment>
<dbReference type="GO" id="GO:0003677">
    <property type="term" value="F:DNA binding"/>
    <property type="evidence" value="ECO:0007669"/>
    <property type="project" value="UniProtKB-UniRule"/>
</dbReference>
<dbReference type="SUPFAM" id="SSF46689">
    <property type="entry name" value="Homeodomain-like"/>
    <property type="match status" value="1"/>
</dbReference>
<dbReference type="InterPro" id="IPR001647">
    <property type="entry name" value="HTH_TetR"/>
</dbReference>
<feature type="DNA-binding region" description="H-T-H motif" evidence="2">
    <location>
        <begin position="33"/>
        <end position="52"/>
    </location>
</feature>
<dbReference type="AlphaFoldDB" id="A0A0B2C329"/>
<protein>
    <recommendedName>
        <fullName evidence="3">HTH tetR-type domain-containing protein</fullName>
    </recommendedName>
</protein>
<dbReference type="Proteomes" id="UP000030988">
    <property type="component" value="Unassembled WGS sequence"/>
</dbReference>
<keyword evidence="5" id="KW-1185">Reference proteome</keyword>
<sequence length="189" mass="19410">MSIRTRLSSEQSRAQALQAAHQLLLAEGPAAVTLKAVAGRIGRTHANLLHHFGSAAGLQQALVQHLTAQVSASIADSLQGGLASPRAIVDLVFDAFGAGGGGELARWMLATHQHDALDPFAAAIRHLVDGLFGQDGRAPAHLHQTALALVLLALGDSLLGQRLAGAMALPPSAARDEAEKLVAAALAQS</sequence>
<dbReference type="EMBL" id="JTDN01000001">
    <property type="protein sequence ID" value="KHL26416.1"/>
    <property type="molecule type" value="Genomic_DNA"/>
</dbReference>
<feature type="domain" description="HTH tetR-type" evidence="3">
    <location>
        <begin position="10"/>
        <end position="70"/>
    </location>
</feature>
<dbReference type="STRING" id="1572751.PK98_08235"/>
<dbReference type="InterPro" id="IPR009057">
    <property type="entry name" value="Homeodomain-like_sf"/>
</dbReference>
<gene>
    <name evidence="4" type="ORF">PK98_08235</name>
</gene>
<evidence type="ECO:0000313" key="5">
    <source>
        <dbReference type="Proteomes" id="UP000030988"/>
    </source>
</evidence>
<keyword evidence="1 2" id="KW-0238">DNA-binding</keyword>
<evidence type="ECO:0000259" key="3">
    <source>
        <dbReference type="PROSITE" id="PS50977"/>
    </source>
</evidence>
<evidence type="ECO:0000256" key="1">
    <source>
        <dbReference type="ARBA" id="ARBA00023125"/>
    </source>
</evidence>
<dbReference type="Pfam" id="PF00440">
    <property type="entry name" value="TetR_N"/>
    <property type="match status" value="1"/>
</dbReference>
<dbReference type="Gene3D" id="1.10.357.10">
    <property type="entry name" value="Tetracycline Repressor, domain 2"/>
    <property type="match status" value="1"/>
</dbReference>
<evidence type="ECO:0000313" key="4">
    <source>
        <dbReference type="EMBL" id="KHL26416.1"/>
    </source>
</evidence>
<reference evidence="4 5" key="1">
    <citation type="submission" date="2014-11" db="EMBL/GenBank/DDBJ databases">
        <title>Draft genome sequence of Kirrobacter mercurialis.</title>
        <authorList>
            <person name="Coil D.A."/>
            <person name="Eisen J.A."/>
        </authorList>
    </citation>
    <scope>NUCLEOTIDE SEQUENCE [LARGE SCALE GENOMIC DNA]</scope>
    <source>
        <strain evidence="4 5">Coronado</strain>
    </source>
</reference>
<evidence type="ECO:0000256" key="2">
    <source>
        <dbReference type="PROSITE-ProRule" id="PRU00335"/>
    </source>
</evidence>
<dbReference type="PROSITE" id="PS50977">
    <property type="entry name" value="HTH_TETR_2"/>
    <property type="match status" value="1"/>
</dbReference>
<dbReference type="RefSeq" id="WP_039095673.1">
    <property type="nucleotide sequence ID" value="NZ_JTDN01000001.1"/>
</dbReference>
<organism evidence="4 5">
    <name type="scientific">Croceibacterium mercuriale</name>
    <dbReference type="NCBI Taxonomy" id="1572751"/>
    <lineage>
        <taxon>Bacteria</taxon>
        <taxon>Pseudomonadati</taxon>
        <taxon>Pseudomonadota</taxon>
        <taxon>Alphaproteobacteria</taxon>
        <taxon>Sphingomonadales</taxon>
        <taxon>Erythrobacteraceae</taxon>
        <taxon>Croceibacterium</taxon>
    </lineage>
</organism>